<dbReference type="Gene3D" id="3.30.1310.10">
    <property type="entry name" value="Nucleoid-associated protein YbaB-like domain"/>
    <property type="match status" value="1"/>
</dbReference>
<evidence type="ECO:0008006" key="4">
    <source>
        <dbReference type="Google" id="ProtNLM"/>
    </source>
</evidence>
<dbReference type="Pfam" id="PF02575">
    <property type="entry name" value="YbaB_DNA_bd"/>
    <property type="match status" value="1"/>
</dbReference>
<evidence type="ECO:0000313" key="3">
    <source>
        <dbReference type="Proteomes" id="UP000032120"/>
    </source>
</evidence>
<evidence type="ECO:0000256" key="1">
    <source>
        <dbReference type="SAM" id="MobiDB-lite"/>
    </source>
</evidence>
<dbReference type="Proteomes" id="UP000032120">
    <property type="component" value="Unassembled WGS sequence"/>
</dbReference>
<feature type="compositionally biased region" description="Polar residues" evidence="1">
    <location>
        <begin position="1"/>
        <end position="18"/>
    </location>
</feature>
<keyword evidence="3" id="KW-1185">Reference proteome</keyword>
<sequence length="151" mass="15421">MRSANGQNRKGGNMSPENDAQEAAAAALAKVDAQVAEAEARRAGIDQLAGEIATLTATARSPQGEVSVEAQSGGRVLRVAVTERGAQLSAARLSQLLTDTVADAQRKAALAAVDRSAQVLGTESPFVGQLRAEASEAFPGASTGSDDIGYR</sequence>
<dbReference type="InterPro" id="IPR004401">
    <property type="entry name" value="YbaB/EbfC"/>
</dbReference>
<organism evidence="2 3">
    <name type="scientific">Leucobacter komagatae</name>
    <dbReference type="NCBI Taxonomy" id="55969"/>
    <lineage>
        <taxon>Bacteria</taxon>
        <taxon>Bacillati</taxon>
        <taxon>Actinomycetota</taxon>
        <taxon>Actinomycetes</taxon>
        <taxon>Micrococcales</taxon>
        <taxon>Microbacteriaceae</taxon>
        <taxon>Leucobacter</taxon>
    </lineage>
</organism>
<comment type="caution">
    <text evidence="2">The sequence shown here is derived from an EMBL/GenBank/DDBJ whole genome shotgun (WGS) entry which is preliminary data.</text>
</comment>
<evidence type="ECO:0000313" key="2">
    <source>
        <dbReference type="EMBL" id="KIP51918.1"/>
    </source>
</evidence>
<accession>A0A0D0IR03</accession>
<dbReference type="AlphaFoldDB" id="A0A0D0IR03"/>
<name>A0A0D0IR03_9MICO</name>
<dbReference type="InterPro" id="IPR036894">
    <property type="entry name" value="YbaB-like_sf"/>
</dbReference>
<feature type="region of interest" description="Disordered" evidence="1">
    <location>
        <begin position="1"/>
        <end position="25"/>
    </location>
</feature>
<gene>
    <name evidence="2" type="ORF">SD72_12350</name>
</gene>
<reference evidence="2 3" key="1">
    <citation type="submission" date="2015-01" db="EMBL/GenBank/DDBJ databases">
        <title>Draft genome sequence of Leucobacter komagatae strain VKM ST2845.</title>
        <authorList>
            <person name="Karlyshev A.V."/>
            <person name="Kudryashova E.B."/>
        </authorList>
    </citation>
    <scope>NUCLEOTIDE SEQUENCE [LARGE SCALE GENOMIC DNA]</scope>
    <source>
        <strain evidence="2 3">VKM ST2845</strain>
    </source>
</reference>
<protein>
    <recommendedName>
        <fullName evidence="4">YbaB/EbfC DNA-binding family protein</fullName>
    </recommendedName>
</protein>
<proteinExistence type="predicted"/>
<dbReference type="GO" id="GO:0003677">
    <property type="term" value="F:DNA binding"/>
    <property type="evidence" value="ECO:0007669"/>
    <property type="project" value="InterPro"/>
</dbReference>
<dbReference type="EMBL" id="JXSQ01000019">
    <property type="protein sequence ID" value="KIP51918.1"/>
    <property type="molecule type" value="Genomic_DNA"/>
</dbReference>